<evidence type="ECO:0000313" key="4">
    <source>
        <dbReference type="EMBL" id="MCW1915342.1"/>
    </source>
</evidence>
<evidence type="ECO:0000313" key="5">
    <source>
        <dbReference type="Proteomes" id="UP001165653"/>
    </source>
</evidence>
<evidence type="ECO:0008006" key="6">
    <source>
        <dbReference type="Google" id="ProtNLM"/>
    </source>
</evidence>
<sequence length="146" mass="15706">MKPLLKPLFVALVAASSVTVLSSCSKEARQEAAAESAVESAVDVTEDYCELLESIKDKDSAKKAIDKMDGLADKYAKVAEKGKKAGETPPDAEAIAKTQEKMKPLVDRMTAALTTAMPIIAADPELMKAFQEKQMNIAKKMEEASK</sequence>
<proteinExistence type="predicted"/>
<keyword evidence="3" id="KW-0732">Signal</keyword>
<name>A0ABT3G672_9BACT</name>
<comment type="subcellular location">
    <subcellularLocation>
        <location evidence="1">Cytoplasm</location>
    </subcellularLocation>
</comment>
<gene>
    <name evidence="4" type="ORF">OJ996_17285</name>
</gene>
<reference evidence="4" key="1">
    <citation type="submission" date="2022-10" db="EMBL/GenBank/DDBJ databases">
        <title>Luteolibacter sp. GHJ8, whole genome shotgun sequencing project.</title>
        <authorList>
            <person name="Zhao G."/>
            <person name="Shen L."/>
        </authorList>
    </citation>
    <scope>NUCLEOTIDE SEQUENCE</scope>
    <source>
        <strain evidence="4">GHJ8</strain>
    </source>
</reference>
<dbReference type="SUPFAM" id="SSF47220">
    <property type="entry name" value="alpha-catenin/vinculin-like"/>
    <property type="match status" value="1"/>
</dbReference>
<organism evidence="4 5">
    <name type="scientific">Luteolibacter rhizosphaerae</name>
    <dbReference type="NCBI Taxonomy" id="2989719"/>
    <lineage>
        <taxon>Bacteria</taxon>
        <taxon>Pseudomonadati</taxon>
        <taxon>Verrucomicrobiota</taxon>
        <taxon>Verrucomicrobiia</taxon>
        <taxon>Verrucomicrobiales</taxon>
        <taxon>Verrucomicrobiaceae</taxon>
        <taxon>Luteolibacter</taxon>
    </lineage>
</organism>
<dbReference type="InterPro" id="IPR036723">
    <property type="entry name" value="Alpha-catenin/vinculin-like_sf"/>
</dbReference>
<evidence type="ECO:0000256" key="1">
    <source>
        <dbReference type="ARBA" id="ARBA00004496"/>
    </source>
</evidence>
<keyword evidence="2" id="KW-0963">Cytoplasm</keyword>
<dbReference type="Proteomes" id="UP001165653">
    <property type="component" value="Unassembled WGS sequence"/>
</dbReference>
<feature type="chain" id="PRO_5045485154" description="Cytochrome c" evidence="3">
    <location>
        <begin position="23"/>
        <end position="146"/>
    </location>
</feature>
<evidence type="ECO:0000256" key="3">
    <source>
        <dbReference type="SAM" id="SignalP"/>
    </source>
</evidence>
<dbReference type="PROSITE" id="PS51257">
    <property type="entry name" value="PROKAR_LIPOPROTEIN"/>
    <property type="match status" value="1"/>
</dbReference>
<comment type="caution">
    <text evidence="4">The sequence shown here is derived from an EMBL/GenBank/DDBJ whole genome shotgun (WGS) entry which is preliminary data.</text>
</comment>
<keyword evidence="5" id="KW-1185">Reference proteome</keyword>
<protein>
    <recommendedName>
        <fullName evidence="6">Cytochrome c</fullName>
    </recommendedName>
</protein>
<dbReference type="EMBL" id="JAPDDR010000009">
    <property type="protein sequence ID" value="MCW1915342.1"/>
    <property type="molecule type" value="Genomic_DNA"/>
</dbReference>
<feature type="signal peptide" evidence="3">
    <location>
        <begin position="1"/>
        <end position="22"/>
    </location>
</feature>
<evidence type="ECO:0000256" key="2">
    <source>
        <dbReference type="ARBA" id="ARBA00022490"/>
    </source>
</evidence>
<dbReference type="RefSeq" id="WP_264514890.1">
    <property type="nucleotide sequence ID" value="NZ_JAPDDR010000009.1"/>
</dbReference>
<accession>A0ABT3G672</accession>